<accession>A0A0G4IFH4</accession>
<feature type="compositionally biased region" description="Basic and acidic residues" evidence="1">
    <location>
        <begin position="240"/>
        <end position="258"/>
    </location>
</feature>
<dbReference type="EMBL" id="CDMZ01005933">
    <property type="protein sequence ID" value="CEM56022.1"/>
    <property type="molecule type" value="Genomic_DNA"/>
</dbReference>
<name>A0A0G4IFH4_9ALVE</name>
<feature type="region of interest" description="Disordered" evidence="1">
    <location>
        <begin position="1"/>
        <end position="145"/>
    </location>
</feature>
<feature type="compositionally biased region" description="Basic and acidic residues" evidence="1">
    <location>
        <begin position="108"/>
        <end position="117"/>
    </location>
</feature>
<reference evidence="2" key="1">
    <citation type="submission" date="2014-11" db="EMBL/GenBank/DDBJ databases">
        <authorList>
            <person name="Otto D Thomas"/>
            <person name="Naeem Raeece"/>
        </authorList>
    </citation>
    <scope>NUCLEOTIDE SEQUENCE</scope>
</reference>
<dbReference type="AlphaFoldDB" id="A0A0G4IFH4"/>
<feature type="compositionally biased region" description="Acidic residues" evidence="1">
    <location>
        <begin position="127"/>
        <end position="136"/>
    </location>
</feature>
<gene>
    <name evidence="2" type="ORF">Cvel_14016</name>
</gene>
<sequence>MSSSYFSSESDGDWYGDDDAEEGANSFLKQVVSNDEFPAHAPSGSDLPFGLGEDPKGGGGTSSDEEGEEDEGGQKENALTDLSVKKEIEDLSGRTHPVIAIGDSQEGEGGRERRSVEDLLVTRQEREEEQEDIIEQENEKRKENLNSLKDELLELIDAGEVRNRFRPSSKQHDDKTPRSKAAETPKSTASHGSPRFLSTTRPKPPPIEEKDKEKPKQSPRHKEKPIQKISLPPMLTKAAPARETRPLIKENGHWDKTHPISPRQTKNETLYLTSNEGMRASIPVCRQEAYTERGALTKKETQFRDAAARTVLSVRGLSSNFYDQKWIDTGVHTYDPYKFNGYYRRTDKDNDKAAKKAQRKEKRFQKNLARTVARRHAAFDREREERFKRMTLALAVASAKAATATGKETARSVREAEKGDREGNEGEAGQLHGWQREVA</sequence>
<feature type="compositionally biased region" description="Basic and acidic residues" evidence="1">
    <location>
        <begin position="206"/>
        <end position="216"/>
    </location>
</feature>
<feature type="compositionally biased region" description="Basic and acidic residues" evidence="1">
    <location>
        <begin position="408"/>
        <end position="424"/>
    </location>
</feature>
<protein>
    <submittedName>
        <fullName evidence="2">Uncharacterized protein</fullName>
    </submittedName>
</protein>
<feature type="compositionally biased region" description="Basic and acidic residues" evidence="1">
    <location>
        <begin position="83"/>
        <end position="93"/>
    </location>
</feature>
<feature type="compositionally biased region" description="Acidic residues" evidence="1">
    <location>
        <begin position="10"/>
        <end position="22"/>
    </location>
</feature>
<proteinExistence type="predicted"/>
<organism evidence="2">
    <name type="scientific">Chromera velia CCMP2878</name>
    <dbReference type="NCBI Taxonomy" id="1169474"/>
    <lineage>
        <taxon>Eukaryota</taxon>
        <taxon>Sar</taxon>
        <taxon>Alveolata</taxon>
        <taxon>Colpodellida</taxon>
        <taxon>Chromeraceae</taxon>
        <taxon>Chromera</taxon>
    </lineage>
</organism>
<feature type="compositionally biased region" description="Basic and acidic residues" evidence="1">
    <location>
        <begin position="170"/>
        <end position="183"/>
    </location>
</feature>
<feature type="compositionally biased region" description="Polar residues" evidence="1">
    <location>
        <begin position="185"/>
        <end position="201"/>
    </location>
</feature>
<feature type="region of interest" description="Disordered" evidence="1">
    <location>
        <begin position="401"/>
        <end position="439"/>
    </location>
</feature>
<feature type="region of interest" description="Disordered" evidence="1">
    <location>
        <begin position="158"/>
        <end position="266"/>
    </location>
</feature>
<evidence type="ECO:0000313" key="2">
    <source>
        <dbReference type="EMBL" id="CEM56022.1"/>
    </source>
</evidence>
<dbReference type="VEuPathDB" id="CryptoDB:Cvel_14016"/>
<evidence type="ECO:0000256" key="1">
    <source>
        <dbReference type="SAM" id="MobiDB-lite"/>
    </source>
</evidence>